<keyword evidence="14" id="KW-1185">Reference proteome</keyword>
<dbReference type="GO" id="GO:0030488">
    <property type="term" value="P:tRNA methylation"/>
    <property type="evidence" value="ECO:0007669"/>
    <property type="project" value="UniProtKB-UniRule"/>
</dbReference>
<evidence type="ECO:0000256" key="11">
    <source>
        <dbReference type="RuleBase" id="RU368004"/>
    </source>
</evidence>
<feature type="compositionally biased region" description="Polar residues" evidence="12">
    <location>
        <begin position="508"/>
        <end position="517"/>
    </location>
</feature>
<evidence type="ECO:0000313" key="14">
    <source>
        <dbReference type="Proteomes" id="UP000266188"/>
    </source>
</evidence>
<evidence type="ECO:0000313" key="13">
    <source>
        <dbReference type="EMBL" id="RJE18204.1"/>
    </source>
</evidence>
<evidence type="ECO:0000256" key="9">
    <source>
        <dbReference type="ARBA" id="ARBA00022694"/>
    </source>
</evidence>
<comment type="catalytic activity">
    <reaction evidence="10 11">
        <text>uridine(44) in tRNA(Ser) + S-adenosyl-L-methionine = 2'-O-methyluridine(44) in tRNA(Ser) + S-adenosyl-L-homocysteine + H(+)</text>
        <dbReference type="Rhea" id="RHEA:43100"/>
        <dbReference type="Rhea" id="RHEA-COMP:10339"/>
        <dbReference type="Rhea" id="RHEA-COMP:10340"/>
        <dbReference type="ChEBI" id="CHEBI:15378"/>
        <dbReference type="ChEBI" id="CHEBI:57856"/>
        <dbReference type="ChEBI" id="CHEBI:59789"/>
        <dbReference type="ChEBI" id="CHEBI:65315"/>
        <dbReference type="ChEBI" id="CHEBI:74478"/>
        <dbReference type="EC" id="2.1.1.211"/>
    </reaction>
</comment>
<keyword evidence="9 11" id="KW-0819">tRNA processing</keyword>
<accession>A0A3A2ZFW6</accession>
<dbReference type="Proteomes" id="UP000266188">
    <property type="component" value="Unassembled WGS sequence"/>
</dbReference>
<evidence type="ECO:0000256" key="6">
    <source>
        <dbReference type="ARBA" id="ARBA00022603"/>
    </source>
</evidence>
<feature type="region of interest" description="Disordered" evidence="12">
    <location>
        <begin position="481"/>
        <end position="518"/>
    </location>
</feature>
<keyword evidence="6 11" id="KW-0489">Methyltransferase</keyword>
<name>A0A3A2ZFW6_9EURO</name>
<gene>
    <name evidence="13" type="ORF">PHISCL_09456</name>
</gene>
<evidence type="ECO:0000256" key="8">
    <source>
        <dbReference type="ARBA" id="ARBA00022691"/>
    </source>
</evidence>
<dbReference type="Pfam" id="PF07757">
    <property type="entry name" value="AdoMet_MTase"/>
    <property type="match status" value="1"/>
</dbReference>
<evidence type="ECO:0000256" key="12">
    <source>
        <dbReference type="SAM" id="MobiDB-lite"/>
    </source>
</evidence>
<sequence>MPGGRGKIARDLSRLSGKPLAETLERSTLDIQPNAEEWVTSADLVERNLTFIPSVIYDLNVFLLKNPNLKSSNLFRGDILLDSSGILKTPELEDRDYDGCGSNDEVCSVSEDVRPMSASSVPGFRLTRTVVRRFIPRNPKLDRPLEQTCHFYEADDDSALRTAGEQANGDSKDLASTKRMLLIMTPHVSSKEDIPFYHPILRRLALQYDFKYDAEKSETGEGTMSIHFLPYPNEPISTRLERTLSGLINTQIRLARNTGSDRRPDGTSHNPIKDNVIPQHRVQNTYSLLKSKYAADLCQRWVEDTEPSKHVFEDLAITSFFVELWRSMYGVAPKFEKEQKKEQREHDSRFPGFVDVACGNGVLVYVLLMEGYQGWGFDARRRKSWSIFPESVQEKLKEAIYIPKPFSDAIAASGSEKDILDIGVETLTGMFAEDTFIISNHADELTVWTPLMAALSNPNSPHPFLSIPCCSHSLSGAKYRFPPPDEVKTSRRGNKNRQKLNDSKINEPDQNPQSQSGDLKALRAEKQEALTDIGMYSSTYGSLTAKTMMIAAEAGYDVERTLIRIPSTRNMGIIGGRKATAQKWARRFYHPGNGDVACQGVHTSASRDAIIEQINEIVSRECSREGGVEAAAKAWIERAKGLNKGQGRGNEPRH</sequence>
<comment type="function">
    <text evidence="11">Adenosyl-L-methionine (AdoMet)-dependent tRNA (uracil-O(2)-)-methyltransferase.</text>
</comment>
<comment type="similarity">
    <text evidence="2 11">Belongs to the TRM44 family.</text>
</comment>
<comment type="subcellular location">
    <subcellularLocation>
        <location evidence="1 11">Cytoplasm</location>
    </subcellularLocation>
</comment>
<dbReference type="PANTHER" id="PTHR21210:SF0">
    <property type="entry name" value="TRNA (URACIL-O(2)-)-METHYLTRANSFERASE-RELATED"/>
    <property type="match status" value="1"/>
</dbReference>
<dbReference type="STRING" id="2070753.A0A3A2ZFW6"/>
<evidence type="ECO:0000256" key="1">
    <source>
        <dbReference type="ARBA" id="ARBA00004496"/>
    </source>
</evidence>
<evidence type="ECO:0000256" key="3">
    <source>
        <dbReference type="ARBA" id="ARBA00012795"/>
    </source>
</evidence>
<keyword evidence="7 11" id="KW-0808">Transferase</keyword>
<evidence type="ECO:0000256" key="2">
    <source>
        <dbReference type="ARBA" id="ARBA00009056"/>
    </source>
</evidence>
<dbReference type="OrthoDB" id="10047021at2759"/>
<comment type="caution">
    <text evidence="13">The sequence shown here is derived from an EMBL/GenBank/DDBJ whole genome shotgun (WGS) entry which is preliminary data.</text>
</comment>
<evidence type="ECO:0000256" key="4">
    <source>
        <dbReference type="ARBA" id="ARBA00017788"/>
    </source>
</evidence>
<keyword evidence="8 11" id="KW-0949">S-adenosyl-L-methionine</keyword>
<keyword evidence="5 11" id="KW-0963">Cytoplasm</keyword>
<dbReference type="AlphaFoldDB" id="A0A3A2ZFW6"/>
<dbReference type="GO" id="GO:0005737">
    <property type="term" value="C:cytoplasm"/>
    <property type="evidence" value="ECO:0007669"/>
    <property type="project" value="UniProtKB-SubCell"/>
</dbReference>
<evidence type="ECO:0000256" key="5">
    <source>
        <dbReference type="ARBA" id="ARBA00022490"/>
    </source>
</evidence>
<reference evidence="14" key="1">
    <citation type="submission" date="2017-02" db="EMBL/GenBank/DDBJ databases">
        <authorList>
            <person name="Tafer H."/>
            <person name="Lopandic K."/>
        </authorList>
    </citation>
    <scope>NUCLEOTIDE SEQUENCE [LARGE SCALE GENOMIC DNA]</scope>
    <source>
        <strain evidence="14">CBS 366.77</strain>
    </source>
</reference>
<dbReference type="EMBL" id="MVGC01000601">
    <property type="protein sequence ID" value="RJE18204.1"/>
    <property type="molecule type" value="Genomic_DNA"/>
</dbReference>
<proteinExistence type="inferred from homology"/>
<dbReference type="InterPro" id="IPR011671">
    <property type="entry name" value="tRNA_uracil_MeTrfase"/>
</dbReference>
<dbReference type="EC" id="2.1.1.211" evidence="3 11"/>
<organism evidence="13 14">
    <name type="scientific">Aspergillus sclerotialis</name>
    <dbReference type="NCBI Taxonomy" id="2070753"/>
    <lineage>
        <taxon>Eukaryota</taxon>
        <taxon>Fungi</taxon>
        <taxon>Dikarya</taxon>
        <taxon>Ascomycota</taxon>
        <taxon>Pezizomycotina</taxon>
        <taxon>Eurotiomycetes</taxon>
        <taxon>Eurotiomycetidae</taxon>
        <taxon>Eurotiales</taxon>
        <taxon>Aspergillaceae</taxon>
        <taxon>Aspergillus</taxon>
        <taxon>Aspergillus subgen. Polypaecilum</taxon>
    </lineage>
</organism>
<evidence type="ECO:0000256" key="10">
    <source>
        <dbReference type="ARBA" id="ARBA00047957"/>
    </source>
</evidence>
<evidence type="ECO:0000256" key="7">
    <source>
        <dbReference type="ARBA" id="ARBA00022679"/>
    </source>
</evidence>
<protein>
    <recommendedName>
        <fullName evidence="4 11">tRNA (uracil-O(2)-)-methyltransferase</fullName>
        <ecNumber evidence="3 11">2.1.1.211</ecNumber>
    </recommendedName>
</protein>
<dbReference type="PANTHER" id="PTHR21210">
    <property type="entry name" value="TRNA (URACIL-O(2)-)-METHYLTRANSFERASE-RELATED"/>
    <property type="match status" value="1"/>
</dbReference>
<dbReference type="GO" id="GO:0141101">
    <property type="term" value="F:tRNA(Ser) (uridine(44)-2'-O-)-methyltransferase activity"/>
    <property type="evidence" value="ECO:0007669"/>
    <property type="project" value="UniProtKB-EC"/>
</dbReference>